<feature type="transmembrane region" description="Helical" evidence="3">
    <location>
        <begin position="596"/>
        <end position="616"/>
    </location>
</feature>
<evidence type="ECO:0000256" key="3">
    <source>
        <dbReference type="SAM" id="Phobius"/>
    </source>
</evidence>
<proteinExistence type="predicted"/>
<keyword evidence="1" id="KW-0040">ANK repeat</keyword>
<feature type="compositionally biased region" description="Pro residues" evidence="2">
    <location>
        <begin position="113"/>
        <end position="123"/>
    </location>
</feature>
<keyword evidence="3" id="KW-1133">Transmembrane helix</keyword>
<dbReference type="EMBL" id="JBEAFC010000007">
    <property type="protein sequence ID" value="KAL1551470.1"/>
    <property type="molecule type" value="Genomic_DNA"/>
</dbReference>
<dbReference type="PANTHER" id="PTHR24177">
    <property type="entry name" value="CASKIN"/>
    <property type="match status" value="1"/>
</dbReference>
<protein>
    <recommendedName>
        <fullName evidence="4">PGG domain-containing protein</fullName>
    </recommendedName>
</protein>
<dbReference type="SMART" id="SM00248">
    <property type="entry name" value="ANK"/>
    <property type="match status" value="4"/>
</dbReference>
<dbReference type="Pfam" id="PF12796">
    <property type="entry name" value="Ank_2"/>
    <property type="match status" value="1"/>
</dbReference>
<dbReference type="Proteomes" id="UP001567538">
    <property type="component" value="Unassembled WGS sequence"/>
</dbReference>
<dbReference type="PROSITE" id="PS50088">
    <property type="entry name" value="ANK_REPEAT"/>
    <property type="match status" value="1"/>
</dbReference>
<evidence type="ECO:0000313" key="6">
    <source>
        <dbReference type="Proteomes" id="UP001567538"/>
    </source>
</evidence>
<keyword evidence="6" id="KW-1185">Reference proteome</keyword>
<dbReference type="PANTHER" id="PTHR24177:SF435">
    <property type="entry name" value="ANKYRIN REPEAT-CONTAINING PROTEIN NPR4-LIKE"/>
    <property type="match status" value="1"/>
</dbReference>
<accession>A0ABD1H4Y3</accession>
<name>A0ABD1H4Y3_SALDI</name>
<feature type="region of interest" description="Disordered" evidence="2">
    <location>
        <begin position="110"/>
        <end position="133"/>
    </location>
</feature>
<dbReference type="InterPro" id="IPR002110">
    <property type="entry name" value="Ankyrin_rpt"/>
</dbReference>
<comment type="caution">
    <text evidence="5">The sequence shown here is derived from an EMBL/GenBank/DDBJ whole genome shotgun (WGS) entry which is preliminary data.</text>
</comment>
<dbReference type="InterPro" id="IPR026961">
    <property type="entry name" value="PGG_dom"/>
</dbReference>
<dbReference type="PROSITE" id="PS50297">
    <property type="entry name" value="ANK_REP_REGION"/>
    <property type="match status" value="1"/>
</dbReference>
<dbReference type="InterPro" id="IPR036770">
    <property type="entry name" value="Ankyrin_rpt-contain_sf"/>
</dbReference>
<dbReference type="AlphaFoldDB" id="A0ABD1H4Y3"/>
<keyword evidence="3" id="KW-0812">Transmembrane</keyword>
<feature type="transmembrane region" description="Helical" evidence="3">
    <location>
        <begin position="636"/>
        <end position="659"/>
    </location>
</feature>
<organism evidence="5 6">
    <name type="scientific">Salvia divinorum</name>
    <name type="common">Maria pastora</name>
    <name type="synonym">Diviner's sage</name>
    <dbReference type="NCBI Taxonomy" id="28513"/>
    <lineage>
        <taxon>Eukaryota</taxon>
        <taxon>Viridiplantae</taxon>
        <taxon>Streptophyta</taxon>
        <taxon>Embryophyta</taxon>
        <taxon>Tracheophyta</taxon>
        <taxon>Spermatophyta</taxon>
        <taxon>Magnoliopsida</taxon>
        <taxon>eudicotyledons</taxon>
        <taxon>Gunneridae</taxon>
        <taxon>Pentapetalae</taxon>
        <taxon>asterids</taxon>
        <taxon>lamiids</taxon>
        <taxon>Lamiales</taxon>
        <taxon>Lamiaceae</taxon>
        <taxon>Nepetoideae</taxon>
        <taxon>Mentheae</taxon>
        <taxon>Salviinae</taxon>
        <taxon>Salvia</taxon>
        <taxon>Salvia subgen. Calosphace</taxon>
    </lineage>
</organism>
<evidence type="ECO:0000256" key="1">
    <source>
        <dbReference type="PROSITE-ProRule" id="PRU00023"/>
    </source>
</evidence>
<dbReference type="Pfam" id="PF13962">
    <property type="entry name" value="PGG"/>
    <property type="match status" value="1"/>
</dbReference>
<sequence length="757" mass="85355">MANSSTFPHSSSWAVNVGSFVSVKLRRDRNKRYNYEAWREQMLCLLESQGLAGLIEATPPRNRDDAWRRADRLVKGWILGALSDEIIKMVAKSRTARDVWSMLEYKLTKAKTPPAPPPPPPSAAPAYQGNNAATSRRGKEWHEYLALCRSAMRGEWDKTREFLNRDPGAVKVRMGFSNESALHVAVAAGKSEDFVANLLDLMDDDYSLALTDVKGNKHPLHFEALKERHSSLALTDGLGYNPLHIAALTGNHRAAEMLLNKCPKLLSLSNFNMKFPHHLAAEFGHRKVLDLLMSKTKDRAPFAGDGGLLLLVLMIDADFFDMALDLVDKNSNLATKNPEFIGEVLKKIAAKATTFSDEELSYWKRPIYWCILKMEMKSQSSDIENQTIVEPPWWRKLVSTPGQVIKYLVPGINRFHKKEVMRAQAITLVRCLCKHMESLDYEDALHIYRDTMLTAAESGNHVVVEEIVGTFPLAIHSRNSCDQNFLHLAVKSRCEKVFNLMYQSSNYRHHYSDKLDNCGNSILHLAAHLAPPHKLNSVSGAALQMQREIQWFKEVSKFVTPYTRGLRNYSGEIAEMIFTEKHKDLKIEGEKWMKDTANSCTIVAALIVTIVFAAAITVPGGNQSESGYPMFNKSSAFTIFAVSDAVSLFTSTTSLLMFLSILTSRYAEQDFLYALPKRLCIGLFTLFVSILFMMIAFSSTVYLVFGRTNAWVLIVVGALACLPISSFVLLQYPLIRDVYSSTYCRRVFRKQSDRPFP</sequence>
<feature type="transmembrane region" description="Helical" evidence="3">
    <location>
        <begin position="679"/>
        <end position="705"/>
    </location>
</feature>
<gene>
    <name evidence="5" type="ORF">AAHA92_19313</name>
</gene>
<dbReference type="Gene3D" id="1.25.40.20">
    <property type="entry name" value="Ankyrin repeat-containing domain"/>
    <property type="match status" value="2"/>
</dbReference>
<feature type="transmembrane region" description="Helical" evidence="3">
    <location>
        <begin position="711"/>
        <end position="730"/>
    </location>
</feature>
<feature type="repeat" description="ANK" evidence="1">
    <location>
        <begin position="238"/>
        <end position="261"/>
    </location>
</feature>
<feature type="domain" description="PGG" evidence="4">
    <location>
        <begin position="590"/>
        <end position="704"/>
    </location>
</feature>
<dbReference type="SUPFAM" id="SSF48403">
    <property type="entry name" value="Ankyrin repeat"/>
    <property type="match status" value="1"/>
</dbReference>
<evidence type="ECO:0000259" key="4">
    <source>
        <dbReference type="Pfam" id="PF13962"/>
    </source>
</evidence>
<evidence type="ECO:0000256" key="2">
    <source>
        <dbReference type="SAM" id="MobiDB-lite"/>
    </source>
</evidence>
<keyword evidence="3" id="KW-0472">Membrane</keyword>
<reference evidence="5 6" key="1">
    <citation type="submission" date="2024-06" db="EMBL/GenBank/DDBJ databases">
        <title>A chromosome level genome sequence of Diviner's sage (Salvia divinorum).</title>
        <authorList>
            <person name="Ford S.A."/>
            <person name="Ro D.-K."/>
            <person name="Ness R.W."/>
            <person name="Phillips M.A."/>
        </authorList>
    </citation>
    <scope>NUCLEOTIDE SEQUENCE [LARGE SCALE GENOMIC DNA]</scope>
    <source>
        <strain evidence="5">SAF-2024a</strain>
        <tissue evidence="5">Leaf</tissue>
    </source>
</reference>
<evidence type="ECO:0000313" key="5">
    <source>
        <dbReference type="EMBL" id="KAL1551470.1"/>
    </source>
</evidence>